<protein>
    <submittedName>
        <fullName evidence="4">Type IV pilus secretin PilQ</fullName>
    </submittedName>
</protein>
<evidence type="ECO:0000256" key="2">
    <source>
        <dbReference type="SAM" id="MobiDB-lite"/>
    </source>
</evidence>
<sequence length="237" mass="25281">GGSNGRGQWLVSGGQPGATGTVGTANGLTDPSGAGGIDALMVNLPKSLGGSRGGALNLLVGTVGSYLLQLELTAMQQEGRGEIVSNPRVITSDQNKAVIKQGLEIPYQEATSSGATNVQFKEAVLKLEVTPHITPDDRIIMDLVVSKDNADFTRAVLGVPPLEKREVQTRVLVDNGETVVLGGVFERTRANSEEKIPFFGDLPVVGWAFKQEYKEDKKKELLIFITPKIIKDALSVR</sequence>
<feature type="region of interest" description="Disordered" evidence="2">
    <location>
        <begin position="1"/>
        <end position="29"/>
    </location>
</feature>
<dbReference type="InterPro" id="IPR001775">
    <property type="entry name" value="GspD/PilQ"/>
</dbReference>
<gene>
    <name evidence="4" type="ORF">ENJ98_01745</name>
</gene>
<dbReference type="Pfam" id="PF00263">
    <property type="entry name" value="Secretin"/>
    <property type="match status" value="1"/>
</dbReference>
<comment type="caution">
    <text evidence="4">The sequence shown here is derived from an EMBL/GenBank/DDBJ whole genome shotgun (WGS) entry which is preliminary data.</text>
</comment>
<dbReference type="PANTHER" id="PTHR30604:SF1">
    <property type="entry name" value="DNA UTILIZATION PROTEIN HOFQ"/>
    <property type="match status" value="1"/>
</dbReference>
<dbReference type="GO" id="GO:0009306">
    <property type="term" value="P:protein secretion"/>
    <property type="evidence" value="ECO:0007669"/>
    <property type="project" value="InterPro"/>
</dbReference>
<dbReference type="PRINTS" id="PR00811">
    <property type="entry name" value="BCTERIALGSPD"/>
</dbReference>
<organism evidence="4">
    <name type="scientific">Thiolapillus brandeum</name>
    <dbReference type="NCBI Taxonomy" id="1076588"/>
    <lineage>
        <taxon>Bacteria</taxon>
        <taxon>Pseudomonadati</taxon>
        <taxon>Pseudomonadota</taxon>
        <taxon>Gammaproteobacteria</taxon>
        <taxon>Chromatiales</taxon>
        <taxon>Sedimenticolaceae</taxon>
        <taxon>Thiolapillus</taxon>
    </lineage>
</organism>
<comment type="similarity">
    <text evidence="1">Belongs to the bacterial secretin family.</text>
</comment>
<dbReference type="Proteomes" id="UP000886100">
    <property type="component" value="Unassembled WGS sequence"/>
</dbReference>
<name>A0A7C5IYJ4_9GAMM</name>
<feature type="domain" description="Type II/III secretion system secretin-like" evidence="3">
    <location>
        <begin position="74"/>
        <end position="231"/>
    </location>
</feature>
<accession>A0A7C5IYJ4</accession>
<reference evidence="4" key="1">
    <citation type="journal article" date="2020" name="mSystems">
        <title>Genome- and Community-Level Interaction Insights into Carbon Utilization and Element Cycling Functions of Hydrothermarchaeota in Hydrothermal Sediment.</title>
        <authorList>
            <person name="Zhou Z."/>
            <person name="Liu Y."/>
            <person name="Xu W."/>
            <person name="Pan J."/>
            <person name="Luo Z.H."/>
            <person name="Li M."/>
        </authorList>
    </citation>
    <scope>NUCLEOTIDE SEQUENCE [LARGE SCALE GENOMIC DNA]</scope>
    <source>
        <strain evidence="4">HyVt-535</strain>
    </source>
</reference>
<dbReference type="AlphaFoldDB" id="A0A7C5IYJ4"/>
<dbReference type="InterPro" id="IPR051808">
    <property type="entry name" value="Type_IV_pilus_biogenesis"/>
</dbReference>
<feature type="non-terminal residue" evidence="4">
    <location>
        <position position="1"/>
    </location>
</feature>
<evidence type="ECO:0000256" key="1">
    <source>
        <dbReference type="RuleBase" id="RU004003"/>
    </source>
</evidence>
<dbReference type="PANTHER" id="PTHR30604">
    <property type="entry name" value="PROTEIN TRANSPORT PROTEIN HOFQ"/>
    <property type="match status" value="1"/>
</dbReference>
<evidence type="ECO:0000259" key="3">
    <source>
        <dbReference type="Pfam" id="PF00263"/>
    </source>
</evidence>
<proteinExistence type="inferred from homology"/>
<dbReference type="EMBL" id="DROM01000112">
    <property type="protein sequence ID" value="HHH12935.1"/>
    <property type="molecule type" value="Genomic_DNA"/>
</dbReference>
<evidence type="ECO:0000313" key="4">
    <source>
        <dbReference type="EMBL" id="HHH12935.1"/>
    </source>
</evidence>
<dbReference type="InterPro" id="IPR004846">
    <property type="entry name" value="T2SS/T3SS_dom"/>
</dbReference>